<accession>A0ACC3BCU6</accession>
<dbReference type="EMBL" id="JAOPJF010000007">
    <property type="protein sequence ID" value="KAK1148514.1"/>
    <property type="molecule type" value="Genomic_DNA"/>
</dbReference>
<gene>
    <name evidence="1" type="ORF">N8T08_009520</name>
</gene>
<proteinExistence type="predicted"/>
<sequence length="126" mass="13848">MILRQSEGTSILLTKVVESRNSTLLQEVPLTMQSHLAFINQSSSGTQNEITSMLDITKQTVKASKTVKFLTLTTTIYLPATLMATVFSSNLVQLSGEDSSSQSASQRHYVLHSQFYLLGLLIHIAS</sequence>
<keyword evidence="2" id="KW-1185">Reference proteome</keyword>
<comment type="caution">
    <text evidence="1">The sequence shown here is derived from an EMBL/GenBank/DDBJ whole genome shotgun (WGS) entry which is preliminary data.</text>
</comment>
<evidence type="ECO:0000313" key="1">
    <source>
        <dbReference type="EMBL" id="KAK1148514.1"/>
    </source>
</evidence>
<name>A0ACC3BCU6_9EURO</name>
<dbReference type="Proteomes" id="UP001177260">
    <property type="component" value="Unassembled WGS sequence"/>
</dbReference>
<reference evidence="1 2" key="1">
    <citation type="journal article" date="2023" name="ACS Omega">
        <title>Identification of the Neoaspergillic Acid Biosynthesis Gene Cluster by Establishing an In Vitro CRISPR-Ribonucleoprotein Genetic System in Aspergillus melleus.</title>
        <authorList>
            <person name="Yuan B."/>
            <person name="Grau M.F."/>
            <person name="Murata R.M."/>
            <person name="Torok T."/>
            <person name="Venkateswaran K."/>
            <person name="Stajich J.E."/>
            <person name="Wang C.C.C."/>
        </authorList>
    </citation>
    <scope>NUCLEOTIDE SEQUENCE [LARGE SCALE GENOMIC DNA]</scope>
    <source>
        <strain evidence="1 2">IMV 1140</strain>
    </source>
</reference>
<organism evidence="1 2">
    <name type="scientific">Aspergillus melleus</name>
    <dbReference type="NCBI Taxonomy" id="138277"/>
    <lineage>
        <taxon>Eukaryota</taxon>
        <taxon>Fungi</taxon>
        <taxon>Dikarya</taxon>
        <taxon>Ascomycota</taxon>
        <taxon>Pezizomycotina</taxon>
        <taxon>Eurotiomycetes</taxon>
        <taxon>Eurotiomycetidae</taxon>
        <taxon>Eurotiales</taxon>
        <taxon>Aspergillaceae</taxon>
        <taxon>Aspergillus</taxon>
        <taxon>Aspergillus subgen. Circumdati</taxon>
    </lineage>
</organism>
<evidence type="ECO:0000313" key="2">
    <source>
        <dbReference type="Proteomes" id="UP001177260"/>
    </source>
</evidence>
<protein>
    <submittedName>
        <fullName evidence="1">Uncharacterized protein</fullName>
    </submittedName>
</protein>